<evidence type="ECO:0000256" key="13">
    <source>
        <dbReference type="ARBA" id="ARBA00023136"/>
    </source>
</evidence>
<feature type="transmembrane region" description="Helical" evidence="14">
    <location>
        <begin position="13"/>
        <end position="36"/>
    </location>
</feature>
<dbReference type="SMART" id="SM00388">
    <property type="entry name" value="HisKA"/>
    <property type="match status" value="1"/>
</dbReference>
<dbReference type="InterPro" id="IPR005467">
    <property type="entry name" value="His_kinase_dom"/>
</dbReference>
<keyword evidence="3 14" id="KW-1003">Cell membrane</keyword>
<evidence type="ECO:0000256" key="6">
    <source>
        <dbReference type="ARBA" id="ARBA00022679"/>
    </source>
</evidence>
<evidence type="ECO:0000256" key="2">
    <source>
        <dbReference type="ARBA" id="ARBA00004429"/>
    </source>
</evidence>
<keyword evidence="13 14" id="KW-0472">Membrane</keyword>
<evidence type="ECO:0000313" key="17">
    <source>
        <dbReference type="EMBL" id="RVT50582.1"/>
    </source>
</evidence>
<dbReference type="Gene3D" id="6.10.340.10">
    <property type="match status" value="1"/>
</dbReference>
<dbReference type="Pfam" id="PF00512">
    <property type="entry name" value="HisKA"/>
    <property type="match status" value="1"/>
</dbReference>
<dbReference type="CDD" id="cd00082">
    <property type="entry name" value="HisKA"/>
    <property type="match status" value="1"/>
</dbReference>
<evidence type="ECO:0000256" key="3">
    <source>
        <dbReference type="ARBA" id="ARBA00022475"/>
    </source>
</evidence>
<dbReference type="FunFam" id="3.30.565.10:FF:000006">
    <property type="entry name" value="Sensor histidine kinase WalK"/>
    <property type="match status" value="1"/>
</dbReference>
<proteinExistence type="predicted"/>
<keyword evidence="10 14" id="KW-0067">ATP-binding</keyword>
<keyword evidence="8 14" id="KW-0547">Nucleotide-binding</keyword>
<evidence type="ECO:0000256" key="12">
    <source>
        <dbReference type="ARBA" id="ARBA00023012"/>
    </source>
</evidence>
<comment type="function">
    <text evidence="14">Member of a two-component regulatory system.</text>
</comment>
<dbReference type="Gene3D" id="1.10.287.130">
    <property type="match status" value="1"/>
</dbReference>
<evidence type="ECO:0000256" key="5">
    <source>
        <dbReference type="ARBA" id="ARBA00022553"/>
    </source>
</evidence>
<dbReference type="Proteomes" id="UP000288178">
    <property type="component" value="Unassembled WGS sequence"/>
</dbReference>
<dbReference type="PANTHER" id="PTHR45436:SF15">
    <property type="entry name" value="SENSOR HISTIDINE KINASE CUSS"/>
    <property type="match status" value="1"/>
</dbReference>
<evidence type="ECO:0000256" key="1">
    <source>
        <dbReference type="ARBA" id="ARBA00000085"/>
    </source>
</evidence>
<evidence type="ECO:0000256" key="7">
    <source>
        <dbReference type="ARBA" id="ARBA00022692"/>
    </source>
</evidence>
<dbReference type="InterPro" id="IPR036097">
    <property type="entry name" value="HisK_dim/P_sf"/>
</dbReference>
<keyword evidence="9 14" id="KW-0418">Kinase</keyword>
<dbReference type="PRINTS" id="PR00344">
    <property type="entry name" value="BCTRLSENSOR"/>
</dbReference>
<gene>
    <name evidence="17" type="ORF">ENE75_16440</name>
</gene>
<comment type="caution">
    <text evidence="17">The sequence shown here is derived from an EMBL/GenBank/DDBJ whole genome shotgun (WGS) entry which is preliminary data.</text>
</comment>
<keyword evidence="6 14" id="KW-0808">Transferase</keyword>
<dbReference type="GO" id="GO:0005886">
    <property type="term" value="C:plasma membrane"/>
    <property type="evidence" value="ECO:0007669"/>
    <property type="project" value="UniProtKB-SubCell"/>
</dbReference>
<protein>
    <recommendedName>
        <fullName evidence="14">Sensor protein</fullName>
        <ecNumber evidence="14">2.7.13.3</ecNumber>
    </recommendedName>
</protein>
<dbReference type="Pfam" id="PF02518">
    <property type="entry name" value="HATPase_c"/>
    <property type="match status" value="1"/>
</dbReference>
<dbReference type="SUPFAM" id="SSF47384">
    <property type="entry name" value="Homodimeric domain of signal transducing histidine kinase"/>
    <property type="match status" value="1"/>
</dbReference>
<evidence type="ECO:0000259" key="16">
    <source>
        <dbReference type="PROSITE" id="PS50885"/>
    </source>
</evidence>
<keyword evidence="12 14" id="KW-0902">Two-component regulatory system</keyword>
<dbReference type="AlphaFoldDB" id="A0A3S3SBH1"/>
<dbReference type="InterPro" id="IPR048590">
    <property type="entry name" value="CusS-like_sensor"/>
</dbReference>
<sequence length="493" mass="53379">MPNESARLRPWSLALRITLVVSLTMSVVFAASAWLVSRSIEGHFEELDFGELQAVTDSLGQALAVEPNGSALALRERVAQAVAGHHGVYFAVLDGRDQPIYARAPDALLDAARRAEPVRRLAPERLAAWSVGADTYRGGVLTVSGHRVLVAVSTDAHEHYLARLRQGLWRGALAATALAVLAVCIAVRWGHAPIRRIGASMRGVTSDNLDLRLEPQSVPAELTTLVTSFNAMLDQLQASFERLSHFSADIAHELRTPVTNLMTQTQVALSKERSPVAYREVLYTGLDELDRMRKMIGDMLFLAQTENPRRRLQTAEVRLEAEVQAVFDYFEALSEEAGVGLRLDSTQGGVPAAAGDRGMLQRAISNLVGNALRHTERGQTVVVRLLAEAGSVRVEVENPGAAIDSTHLPHLFDRFYRVDPARHREGEGAGLGLAIVKAIAEAHGGAVGVSSSDGMNRFWLQLPVARPAPLSFMLAAQAARGGAHKTDPHDLEA</sequence>
<dbReference type="PANTHER" id="PTHR45436">
    <property type="entry name" value="SENSOR HISTIDINE KINASE YKOH"/>
    <property type="match status" value="1"/>
</dbReference>
<evidence type="ECO:0000259" key="15">
    <source>
        <dbReference type="PROSITE" id="PS50109"/>
    </source>
</evidence>
<dbReference type="SUPFAM" id="SSF55874">
    <property type="entry name" value="ATPase domain of HSP90 chaperone/DNA topoisomerase II/histidine kinase"/>
    <property type="match status" value="1"/>
</dbReference>
<dbReference type="PROSITE" id="PS50109">
    <property type="entry name" value="HIS_KIN"/>
    <property type="match status" value="1"/>
</dbReference>
<reference evidence="17 18" key="1">
    <citation type="submission" date="2019-01" db="EMBL/GenBank/DDBJ databases">
        <authorList>
            <person name="Chen W.-M."/>
        </authorList>
    </citation>
    <scope>NUCLEOTIDE SEQUENCE [LARGE SCALE GENOMIC DNA]</scope>
    <source>
        <strain evidence="17 18">ICH-3</strain>
    </source>
</reference>
<dbReference type="GO" id="GO:0000155">
    <property type="term" value="F:phosphorelay sensor kinase activity"/>
    <property type="evidence" value="ECO:0007669"/>
    <property type="project" value="InterPro"/>
</dbReference>
<accession>A0A3S3SBH1</accession>
<dbReference type="SMART" id="SM00387">
    <property type="entry name" value="HATPase_c"/>
    <property type="match status" value="1"/>
</dbReference>
<dbReference type="EMBL" id="SACT01000005">
    <property type="protein sequence ID" value="RVT50582.1"/>
    <property type="molecule type" value="Genomic_DNA"/>
</dbReference>
<name>A0A3S3SBH1_9BURK</name>
<keyword evidence="7 14" id="KW-0812">Transmembrane</keyword>
<dbReference type="InterPro" id="IPR003660">
    <property type="entry name" value="HAMP_dom"/>
</dbReference>
<evidence type="ECO:0000256" key="4">
    <source>
        <dbReference type="ARBA" id="ARBA00022519"/>
    </source>
</evidence>
<organism evidence="17 18">
    <name type="scientific">Rubrivivax albus</name>
    <dbReference type="NCBI Taxonomy" id="2499835"/>
    <lineage>
        <taxon>Bacteria</taxon>
        <taxon>Pseudomonadati</taxon>
        <taxon>Pseudomonadota</taxon>
        <taxon>Betaproteobacteria</taxon>
        <taxon>Burkholderiales</taxon>
        <taxon>Sphaerotilaceae</taxon>
        <taxon>Rubrivivax</taxon>
    </lineage>
</organism>
<feature type="domain" description="HAMP" evidence="16">
    <location>
        <begin position="188"/>
        <end position="241"/>
    </location>
</feature>
<dbReference type="InterPro" id="IPR036890">
    <property type="entry name" value="HATPase_C_sf"/>
</dbReference>
<comment type="catalytic activity">
    <reaction evidence="1 14">
        <text>ATP + protein L-histidine = ADP + protein N-phospho-L-histidine.</text>
        <dbReference type="EC" id="2.7.13.3"/>
    </reaction>
</comment>
<dbReference type="OrthoDB" id="9786919at2"/>
<keyword evidence="4 14" id="KW-0997">Cell inner membrane</keyword>
<evidence type="ECO:0000256" key="14">
    <source>
        <dbReference type="RuleBase" id="RU364088"/>
    </source>
</evidence>
<dbReference type="CDD" id="cd06225">
    <property type="entry name" value="HAMP"/>
    <property type="match status" value="1"/>
</dbReference>
<evidence type="ECO:0000313" key="18">
    <source>
        <dbReference type="Proteomes" id="UP000288178"/>
    </source>
</evidence>
<feature type="domain" description="Histidine kinase" evidence="15">
    <location>
        <begin position="249"/>
        <end position="466"/>
    </location>
</feature>
<dbReference type="InterPro" id="IPR004358">
    <property type="entry name" value="Sig_transdc_His_kin-like_C"/>
</dbReference>
<dbReference type="SMART" id="SM00304">
    <property type="entry name" value="HAMP"/>
    <property type="match status" value="1"/>
</dbReference>
<dbReference type="SUPFAM" id="SSF158472">
    <property type="entry name" value="HAMP domain-like"/>
    <property type="match status" value="1"/>
</dbReference>
<dbReference type="EC" id="2.7.13.3" evidence="14"/>
<dbReference type="InterPro" id="IPR003594">
    <property type="entry name" value="HATPase_dom"/>
</dbReference>
<dbReference type="RefSeq" id="WP_128199398.1">
    <property type="nucleotide sequence ID" value="NZ_SACT01000005.1"/>
</dbReference>
<dbReference type="NCBIfam" id="TIGR01386">
    <property type="entry name" value="cztS_silS_copS"/>
    <property type="match status" value="1"/>
</dbReference>
<evidence type="ECO:0000256" key="9">
    <source>
        <dbReference type="ARBA" id="ARBA00022777"/>
    </source>
</evidence>
<dbReference type="InterPro" id="IPR050428">
    <property type="entry name" value="TCS_sensor_his_kinase"/>
</dbReference>
<dbReference type="CDD" id="cd00075">
    <property type="entry name" value="HATPase"/>
    <property type="match status" value="1"/>
</dbReference>
<dbReference type="PROSITE" id="PS50885">
    <property type="entry name" value="HAMP"/>
    <property type="match status" value="1"/>
</dbReference>
<dbReference type="Pfam" id="PF21085">
    <property type="entry name" value="CusS"/>
    <property type="match status" value="1"/>
</dbReference>
<dbReference type="InterPro" id="IPR003661">
    <property type="entry name" value="HisK_dim/P_dom"/>
</dbReference>
<dbReference type="GO" id="GO:0005524">
    <property type="term" value="F:ATP binding"/>
    <property type="evidence" value="ECO:0007669"/>
    <property type="project" value="UniProtKB-KW"/>
</dbReference>
<dbReference type="InterPro" id="IPR006290">
    <property type="entry name" value="CztS_silS_copS"/>
</dbReference>
<comment type="subcellular location">
    <subcellularLocation>
        <location evidence="2">Cell inner membrane</location>
        <topology evidence="2">Multi-pass membrane protein</topology>
    </subcellularLocation>
</comment>
<dbReference type="Pfam" id="PF00672">
    <property type="entry name" value="HAMP"/>
    <property type="match status" value="1"/>
</dbReference>
<dbReference type="Gene3D" id="3.30.565.10">
    <property type="entry name" value="Histidine kinase-like ATPase, C-terminal domain"/>
    <property type="match status" value="1"/>
</dbReference>
<evidence type="ECO:0000256" key="8">
    <source>
        <dbReference type="ARBA" id="ARBA00022741"/>
    </source>
</evidence>
<evidence type="ECO:0000256" key="10">
    <source>
        <dbReference type="ARBA" id="ARBA00022840"/>
    </source>
</evidence>
<keyword evidence="11 14" id="KW-1133">Transmembrane helix</keyword>
<keyword evidence="18" id="KW-1185">Reference proteome</keyword>
<evidence type="ECO:0000256" key="11">
    <source>
        <dbReference type="ARBA" id="ARBA00022989"/>
    </source>
</evidence>
<keyword evidence="5" id="KW-0597">Phosphoprotein</keyword>